<feature type="transmembrane region" description="Helical" evidence="1">
    <location>
        <begin position="188"/>
        <end position="210"/>
    </location>
</feature>
<keyword evidence="1" id="KW-1133">Transmembrane helix</keyword>
<evidence type="ECO:0000313" key="3">
    <source>
        <dbReference type="EMBL" id="WOC13262.1"/>
    </source>
</evidence>
<organism evidence="3">
    <name type="scientific">Gordonia sp. MP11Mi</name>
    <dbReference type="NCBI Taxonomy" id="3022769"/>
    <lineage>
        <taxon>Bacteria</taxon>
        <taxon>Bacillati</taxon>
        <taxon>Actinomycetota</taxon>
        <taxon>Actinomycetes</taxon>
        <taxon>Mycobacteriales</taxon>
        <taxon>Gordoniaceae</taxon>
        <taxon>Gordonia</taxon>
    </lineage>
</organism>
<gene>
    <name evidence="3" type="ORF">MP11Mi_23630</name>
</gene>
<sequence>MISGRGAVDWMRPALVMVAGAVCLAFSVRVAQGSIPFYVLSLGLGVIWAVGAVWVGGVRLGTSSGRARRVGFVSTVTALGVAASFIVGGYLAARVPFLDDQIDELISRTDHAFVLSLFLVAAVTGVAEEMFFRGALFDVASRSLSGDSIRTVAATTILYTVVTAVTANLGLTLAAAALGAMVGTARAYSGSVIPAIVGHLAWTVATIGILPQLI</sequence>
<dbReference type="GO" id="GO:0080120">
    <property type="term" value="P:CAAX-box protein maturation"/>
    <property type="evidence" value="ECO:0007669"/>
    <property type="project" value="UniProtKB-ARBA"/>
</dbReference>
<feature type="transmembrane region" description="Helical" evidence="1">
    <location>
        <begin position="113"/>
        <end position="136"/>
    </location>
</feature>
<proteinExistence type="predicted"/>
<dbReference type="EMBL" id="CP128986">
    <property type="protein sequence ID" value="WOC13262.1"/>
    <property type="molecule type" value="Genomic_DNA"/>
</dbReference>
<evidence type="ECO:0000256" key="1">
    <source>
        <dbReference type="SAM" id="Phobius"/>
    </source>
</evidence>
<keyword evidence="1" id="KW-0472">Membrane</keyword>
<keyword evidence="1" id="KW-0812">Transmembrane</keyword>
<dbReference type="AlphaFoldDB" id="A0AA97CWM5"/>
<feature type="transmembrane region" description="Helical" evidence="1">
    <location>
        <begin position="37"/>
        <end position="58"/>
    </location>
</feature>
<protein>
    <recommendedName>
        <fullName evidence="2">CAAX prenyl protease 2/Lysostaphin resistance protein A-like domain-containing protein</fullName>
    </recommendedName>
</protein>
<dbReference type="Pfam" id="PF02517">
    <property type="entry name" value="Rce1-like"/>
    <property type="match status" value="1"/>
</dbReference>
<name>A0AA97CWM5_9ACTN</name>
<evidence type="ECO:0000259" key="2">
    <source>
        <dbReference type="Pfam" id="PF02517"/>
    </source>
</evidence>
<dbReference type="GO" id="GO:0004175">
    <property type="term" value="F:endopeptidase activity"/>
    <property type="evidence" value="ECO:0007669"/>
    <property type="project" value="UniProtKB-ARBA"/>
</dbReference>
<feature type="domain" description="CAAX prenyl protease 2/Lysostaphin resistance protein A-like" evidence="2">
    <location>
        <begin position="113"/>
        <end position="204"/>
    </location>
</feature>
<dbReference type="InterPro" id="IPR003675">
    <property type="entry name" value="Rce1/LyrA-like_dom"/>
</dbReference>
<feature type="transmembrane region" description="Helical" evidence="1">
    <location>
        <begin position="70"/>
        <end position="93"/>
    </location>
</feature>
<reference evidence="3" key="1">
    <citation type="submission" date="2023-06" db="EMBL/GenBank/DDBJ databases">
        <title>Gordonia sp. nov. and Pseudochrobactrum sp. nov., two species isolated from the burying beetle Nicrophorus vespilloides.</title>
        <authorList>
            <person name="Poehlein A."/>
            <person name="Guzman J."/>
            <person name="Daniel R."/>
            <person name="Vilcinskas A."/>
        </authorList>
    </citation>
    <scope>NUCLEOTIDE SEQUENCE</scope>
    <source>
        <strain evidence="3">MP11Mi</strain>
    </source>
</reference>
<accession>A0AA97CWM5</accession>
<feature type="transmembrane region" description="Helical" evidence="1">
    <location>
        <begin position="157"/>
        <end position="182"/>
    </location>
</feature>
<feature type="transmembrane region" description="Helical" evidence="1">
    <location>
        <begin position="12"/>
        <end position="31"/>
    </location>
</feature>